<reference evidence="1" key="1">
    <citation type="journal article" date="2014" name="Front. Microbiol.">
        <title>High frequency of phylogenetically diverse reductive dehalogenase-homologous genes in deep subseafloor sedimentary metagenomes.</title>
        <authorList>
            <person name="Kawai M."/>
            <person name="Futagami T."/>
            <person name="Toyoda A."/>
            <person name="Takaki Y."/>
            <person name="Nishi S."/>
            <person name="Hori S."/>
            <person name="Arai W."/>
            <person name="Tsubouchi T."/>
            <person name="Morono Y."/>
            <person name="Uchiyama I."/>
            <person name="Ito T."/>
            <person name="Fujiyama A."/>
            <person name="Inagaki F."/>
            <person name="Takami H."/>
        </authorList>
    </citation>
    <scope>NUCLEOTIDE SEQUENCE</scope>
    <source>
        <strain evidence="1">Expedition CK06-06</strain>
    </source>
</reference>
<dbReference type="SUPFAM" id="SSF56059">
    <property type="entry name" value="Glutathione synthetase ATP-binding domain-like"/>
    <property type="match status" value="1"/>
</dbReference>
<proteinExistence type="predicted"/>
<evidence type="ECO:0008006" key="2">
    <source>
        <dbReference type="Google" id="ProtNLM"/>
    </source>
</evidence>
<feature type="non-terminal residue" evidence="1">
    <location>
        <position position="167"/>
    </location>
</feature>
<dbReference type="AlphaFoldDB" id="X1IXN3"/>
<gene>
    <name evidence="1" type="ORF">S03H2_51530</name>
</gene>
<protein>
    <recommendedName>
        <fullName evidence="2">ATP-grasp domain-containing protein</fullName>
    </recommendedName>
</protein>
<dbReference type="EMBL" id="BARU01032699">
    <property type="protein sequence ID" value="GAH73990.1"/>
    <property type="molecule type" value="Genomic_DNA"/>
</dbReference>
<organism evidence="1">
    <name type="scientific">marine sediment metagenome</name>
    <dbReference type="NCBI Taxonomy" id="412755"/>
    <lineage>
        <taxon>unclassified sequences</taxon>
        <taxon>metagenomes</taxon>
        <taxon>ecological metagenomes</taxon>
    </lineage>
</organism>
<comment type="caution">
    <text evidence="1">The sequence shown here is derived from an EMBL/GenBank/DDBJ whole genome shotgun (WGS) entry which is preliminary data.</text>
</comment>
<accession>X1IXN3</accession>
<sequence length="167" mass="17701">MTKQLRVLVAGIGGASLGTEIAKCLLLAQGRYAVFGCDVAPLAYGHFQEGFERTFVVDRSHYVESVLRACREVRIDCIVPGGEEPLLLLSAAAADLEAEGIHLAANAPSVIAQMANKRIAFDTLASLGFTIPRTLVLDDTDGLRDMTYPCVVKPATGSGGSTFVFLA</sequence>
<dbReference type="Gene3D" id="3.40.50.20">
    <property type="match status" value="1"/>
</dbReference>
<evidence type="ECO:0000313" key="1">
    <source>
        <dbReference type="EMBL" id="GAH73990.1"/>
    </source>
</evidence>
<name>X1IXN3_9ZZZZ</name>